<accession>A0ABV6VRI7</accession>
<keyword evidence="2" id="KW-1185">Reference proteome</keyword>
<sequence>MSTPRPSNPVLDRNPRDLLSPGQFHGVAATVRQNNPGMAMNLAERITAEALRFLAVCAHDRSARIAPSPVVDEGWHALILHTALYAELGELLGGFVHHYPELPVDAGYDPAVLARTLETIDRAGYVPDLELWAGPDEQSVAVAAQTWHTPPGGCGPIVPIPVPKPPSGGSAA</sequence>
<reference evidence="1 2" key="1">
    <citation type="submission" date="2024-09" db="EMBL/GenBank/DDBJ databases">
        <authorList>
            <person name="Lee S.D."/>
        </authorList>
    </citation>
    <scope>NUCLEOTIDE SEQUENCE [LARGE SCALE GENOMIC DNA]</scope>
    <source>
        <strain evidence="1 2">N8-3</strain>
    </source>
</reference>
<protein>
    <submittedName>
        <fullName evidence="1">Uncharacterized protein</fullName>
    </submittedName>
</protein>
<evidence type="ECO:0000313" key="2">
    <source>
        <dbReference type="Proteomes" id="UP001592531"/>
    </source>
</evidence>
<dbReference type="EMBL" id="JBHFAB010000004">
    <property type="protein sequence ID" value="MFC1416343.1"/>
    <property type="molecule type" value="Genomic_DNA"/>
</dbReference>
<name>A0ABV6VRI7_9ACTN</name>
<gene>
    <name evidence="1" type="ORF">ACEZDE_06755</name>
</gene>
<organism evidence="1 2">
    <name type="scientific">Streptacidiphilus cavernicola</name>
    <dbReference type="NCBI Taxonomy" id="3342716"/>
    <lineage>
        <taxon>Bacteria</taxon>
        <taxon>Bacillati</taxon>
        <taxon>Actinomycetota</taxon>
        <taxon>Actinomycetes</taxon>
        <taxon>Kitasatosporales</taxon>
        <taxon>Streptomycetaceae</taxon>
        <taxon>Streptacidiphilus</taxon>
    </lineage>
</organism>
<comment type="caution">
    <text evidence="1">The sequence shown here is derived from an EMBL/GenBank/DDBJ whole genome shotgun (WGS) entry which is preliminary data.</text>
</comment>
<dbReference type="Proteomes" id="UP001592531">
    <property type="component" value="Unassembled WGS sequence"/>
</dbReference>
<dbReference type="RefSeq" id="WP_380533513.1">
    <property type="nucleotide sequence ID" value="NZ_JBHFAB010000004.1"/>
</dbReference>
<proteinExistence type="predicted"/>
<evidence type="ECO:0000313" key="1">
    <source>
        <dbReference type="EMBL" id="MFC1416343.1"/>
    </source>
</evidence>